<protein>
    <submittedName>
        <fullName evidence="1">Uncharacterized protein</fullName>
    </submittedName>
</protein>
<name>A0ACB8CI69_DERSI</name>
<sequence length="239" mass="27218">MTVRLHREEVSRIVEEFGKTGGKPVDANQYLIPCVFNNIASFFYGSQVPHDHPSRRELNQVLLRVSAAVKGGLKFNFYPSFLRKLLAKLPFTPNGRLNKAVKELDAVSECVEDVVIDDYFIPKGTVVYPNIWAVNHDPRHWKDPAKFDPGRYLNEDGSIIAPKPEHLVTFSVGRRACPGEMFATVEIFLAITHLLQKYRILLEKPLEYDLDSLETQLLRINAIKLRFLPRQAGDSSKTN</sequence>
<reference evidence="1" key="1">
    <citation type="submission" date="2020-05" db="EMBL/GenBank/DDBJ databases">
        <title>Large-scale comparative analyses of tick genomes elucidate their genetic diversity and vector capacities.</title>
        <authorList>
            <person name="Jia N."/>
            <person name="Wang J."/>
            <person name="Shi W."/>
            <person name="Du L."/>
            <person name="Sun Y."/>
            <person name="Zhan W."/>
            <person name="Jiang J."/>
            <person name="Wang Q."/>
            <person name="Zhang B."/>
            <person name="Ji P."/>
            <person name="Sakyi L.B."/>
            <person name="Cui X."/>
            <person name="Yuan T."/>
            <person name="Jiang B."/>
            <person name="Yang W."/>
            <person name="Lam T.T.-Y."/>
            <person name="Chang Q."/>
            <person name="Ding S."/>
            <person name="Wang X."/>
            <person name="Zhu J."/>
            <person name="Ruan X."/>
            <person name="Zhao L."/>
            <person name="Wei J."/>
            <person name="Que T."/>
            <person name="Du C."/>
            <person name="Cheng J."/>
            <person name="Dai P."/>
            <person name="Han X."/>
            <person name="Huang E."/>
            <person name="Gao Y."/>
            <person name="Liu J."/>
            <person name="Shao H."/>
            <person name="Ye R."/>
            <person name="Li L."/>
            <person name="Wei W."/>
            <person name="Wang X."/>
            <person name="Wang C."/>
            <person name="Yang T."/>
            <person name="Huo Q."/>
            <person name="Li W."/>
            <person name="Guo W."/>
            <person name="Chen H."/>
            <person name="Zhou L."/>
            <person name="Ni X."/>
            <person name="Tian J."/>
            <person name="Zhou Y."/>
            <person name="Sheng Y."/>
            <person name="Liu T."/>
            <person name="Pan Y."/>
            <person name="Xia L."/>
            <person name="Li J."/>
            <person name="Zhao F."/>
            <person name="Cao W."/>
        </authorList>
    </citation>
    <scope>NUCLEOTIDE SEQUENCE</scope>
    <source>
        <strain evidence="1">Dsil-2018</strain>
    </source>
</reference>
<comment type="caution">
    <text evidence="1">The sequence shown here is derived from an EMBL/GenBank/DDBJ whole genome shotgun (WGS) entry which is preliminary data.</text>
</comment>
<accession>A0ACB8CI69</accession>
<keyword evidence="2" id="KW-1185">Reference proteome</keyword>
<dbReference type="Proteomes" id="UP000821865">
    <property type="component" value="Chromosome 7"/>
</dbReference>
<evidence type="ECO:0000313" key="2">
    <source>
        <dbReference type="Proteomes" id="UP000821865"/>
    </source>
</evidence>
<evidence type="ECO:0000313" key="1">
    <source>
        <dbReference type="EMBL" id="KAH7942443.1"/>
    </source>
</evidence>
<dbReference type="EMBL" id="CM023476">
    <property type="protein sequence ID" value="KAH7942443.1"/>
    <property type="molecule type" value="Genomic_DNA"/>
</dbReference>
<gene>
    <name evidence="1" type="ORF">HPB49_024111</name>
</gene>
<organism evidence="1 2">
    <name type="scientific">Dermacentor silvarum</name>
    <name type="common">Tick</name>
    <dbReference type="NCBI Taxonomy" id="543639"/>
    <lineage>
        <taxon>Eukaryota</taxon>
        <taxon>Metazoa</taxon>
        <taxon>Ecdysozoa</taxon>
        <taxon>Arthropoda</taxon>
        <taxon>Chelicerata</taxon>
        <taxon>Arachnida</taxon>
        <taxon>Acari</taxon>
        <taxon>Parasitiformes</taxon>
        <taxon>Ixodida</taxon>
        <taxon>Ixodoidea</taxon>
        <taxon>Ixodidae</taxon>
        <taxon>Rhipicephalinae</taxon>
        <taxon>Dermacentor</taxon>
    </lineage>
</organism>
<proteinExistence type="predicted"/>